<evidence type="ECO:0000256" key="1">
    <source>
        <dbReference type="ARBA" id="ARBA00005872"/>
    </source>
</evidence>
<keyword evidence="6" id="KW-1185">Reference proteome</keyword>
<dbReference type="PANTHER" id="PTHR21682">
    <property type="entry name" value="COILED-COIL DOMAIN-CONTAINING PROTEIN 149"/>
    <property type="match status" value="1"/>
</dbReference>
<dbReference type="GeneID" id="105229531"/>
<evidence type="ECO:0000313" key="5">
    <source>
        <dbReference type="EMBL" id="JAC43548.1"/>
    </source>
</evidence>
<organism evidence="5">
    <name type="scientific">Bactrocera dorsalis</name>
    <name type="common">Oriental fruit fly</name>
    <name type="synonym">Dacus dorsalis</name>
    <dbReference type="NCBI Taxonomy" id="27457"/>
    <lineage>
        <taxon>Eukaryota</taxon>
        <taxon>Metazoa</taxon>
        <taxon>Ecdysozoa</taxon>
        <taxon>Arthropoda</taxon>
        <taxon>Hexapoda</taxon>
        <taxon>Insecta</taxon>
        <taxon>Pterygota</taxon>
        <taxon>Neoptera</taxon>
        <taxon>Endopterygota</taxon>
        <taxon>Diptera</taxon>
        <taxon>Brachycera</taxon>
        <taxon>Muscomorpha</taxon>
        <taxon>Tephritoidea</taxon>
        <taxon>Tephritidae</taxon>
        <taxon>Bactrocera</taxon>
        <taxon>Bactrocera</taxon>
    </lineage>
</organism>
<feature type="compositionally biased region" description="Polar residues" evidence="4">
    <location>
        <begin position="474"/>
        <end position="494"/>
    </location>
</feature>
<feature type="region of interest" description="Disordered" evidence="4">
    <location>
        <begin position="473"/>
        <end position="497"/>
    </location>
</feature>
<proteinExistence type="inferred from homology"/>
<evidence type="ECO:0000313" key="7">
    <source>
        <dbReference type="RefSeq" id="XP_011208174.1"/>
    </source>
</evidence>
<protein>
    <submittedName>
        <fullName evidence="5 7">coiled-coil domain-containing protein 149</fullName>
    </submittedName>
</protein>
<feature type="coiled-coil region" evidence="3">
    <location>
        <begin position="98"/>
        <end position="132"/>
    </location>
</feature>
<dbReference type="PANTHER" id="PTHR21682:SF2">
    <property type="entry name" value="COILED-COIL DOMAIN-CONTAINING PROTEIN 149"/>
    <property type="match status" value="1"/>
</dbReference>
<dbReference type="KEGG" id="bdr:105229531"/>
<dbReference type="EMBL" id="GAKP01015418">
    <property type="protein sequence ID" value="JAC43534.1"/>
    <property type="molecule type" value="Transcribed_RNA"/>
</dbReference>
<evidence type="ECO:0000313" key="6">
    <source>
        <dbReference type="Proteomes" id="UP001652620"/>
    </source>
</evidence>
<dbReference type="Proteomes" id="UP001652620">
    <property type="component" value="Chromosome 2"/>
</dbReference>
<reference evidence="7" key="2">
    <citation type="submission" date="2022-04" db="UniProtKB">
        <authorList>
            <consortium name="RefSeq"/>
        </authorList>
    </citation>
    <scope>IDENTIFICATION</scope>
    <source>
        <strain evidence="7">Punador</strain>
    </source>
</reference>
<sequence length="572" mass="64719">MLMEEEIHSQNHLDPVDFNMITEHMGDFNTSALHRKLMSKVEALRIIRKELEQFRTERDQFKLMAETLQLRYSALTRNNGYSGCVSIDGNKSSVASILHETRERNIKLTTEVESLKQKLSELRGDIELLRSSSKEGNCEKTQMDMADDTNNSEALQWKKERSSFICHLENLKKKNLQLAFDLKTLIDEKEDIISERDAYKCKAHRLNHALLNALNANKAHPQFLDIDGILLENKYLHERLKNFESELDITKQSLTKYKTMLETKRKKGIIKLGSSANDESILSHKQVKTMLENGVDLPTKTETIQDLKSLCLALLDNLNDKHIALNHQKKTNKILAAKIAELDQRIQCLSGIETTTGTPSSCISEYSPTQLLLQDYSASSVDSSDILETDTVTPTTANPKYSVILKLNDTETLTTENEDSKTSRLGISEDCVDSLSTESGRSILSSEYGGFAEALGLRSLNEFSKAAIDAYKAPSTTTESGDNSSTKYKSNSQSHHVDKDIARERYNDLKDLPPELAEMVQQALHELDMRDFDEMVNINVSDYDRADNAKVFPNIATSYEVEKREEKSQTEV</sequence>
<dbReference type="OrthoDB" id="5917629at2759"/>
<reference evidence="5" key="1">
    <citation type="journal article" date="2014" name="BMC Genomics">
        <title>Characterizing the developmental transcriptome of the oriental fruit fly, Bactrocera dorsalis (Diptera: Tephritidae) through comparative genomic analysis with Drosophila melanogaster utilizing modENCODE datasets.</title>
        <authorList>
            <person name="Geib S.M."/>
            <person name="Calla B."/>
            <person name="Hall B."/>
            <person name="Hou S."/>
            <person name="Manoukis N.C."/>
        </authorList>
    </citation>
    <scope>NUCLEOTIDE SEQUENCE</scope>
    <source>
        <strain evidence="5">Punador</strain>
    </source>
</reference>
<evidence type="ECO:0000256" key="2">
    <source>
        <dbReference type="ARBA" id="ARBA00023054"/>
    </source>
</evidence>
<dbReference type="RefSeq" id="XP_011208174.2">
    <property type="nucleotide sequence ID" value="XM_011209872.4"/>
</dbReference>
<name>A0A034VPQ7_BACDO</name>
<dbReference type="EMBL" id="GAKP01015410">
    <property type="protein sequence ID" value="JAC43542.1"/>
    <property type="molecule type" value="Transcribed_RNA"/>
</dbReference>
<comment type="similarity">
    <text evidence="1">Belongs to the CCDC149 family.</text>
</comment>
<dbReference type="Pfam" id="PF09789">
    <property type="entry name" value="CC149"/>
    <property type="match status" value="1"/>
</dbReference>
<dbReference type="CTD" id="105229531"/>
<dbReference type="InterPro" id="IPR019179">
    <property type="entry name" value="CC149"/>
</dbReference>
<dbReference type="RefSeq" id="XP_011208174.1">
    <property type="nucleotide sequence ID" value="XM_011209872.3"/>
</dbReference>
<dbReference type="AlphaFoldDB" id="A0A034VPQ7"/>
<accession>A0A034VPQ7</accession>
<evidence type="ECO:0000256" key="4">
    <source>
        <dbReference type="SAM" id="MobiDB-lite"/>
    </source>
</evidence>
<keyword evidence="2 3" id="KW-0175">Coiled coil</keyword>
<dbReference type="EMBL" id="GAKP01015404">
    <property type="protein sequence ID" value="JAC43548.1"/>
    <property type="molecule type" value="Transcribed_RNA"/>
</dbReference>
<evidence type="ECO:0000256" key="3">
    <source>
        <dbReference type="SAM" id="Coils"/>
    </source>
</evidence>
<gene>
    <name evidence="5" type="primary">C149B</name>
    <name evidence="7" type="synonym">C149b</name>
</gene>